<keyword evidence="8" id="KW-1185">Reference proteome</keyword>
<name>A0A2N7VKM9_9BURK</name>
<keyword evidence="5 7" id="KW-0067">ATP-binding</keyword>
<evidence type="ECO:0000256" key="5">
    <source>
        <dbReference type="ARBA" id="ARBA00022840"/>
    </source>
</evidence>
<dbReference type="PROSITE" id="PS00211">
    <property type="entry name" value="ABC_TRANSPORTER_1"/>
    <property type="match status" value="1"/>
</dbReference>
<feature type="domain" description="ABC transporter" evidence="6">
    <location>
        <begin position="2"/>
        <end position="233"/>
    </location>
</feature>
<dbReference type="InterPro" id="IPR003593">
    <property type="entry name" value="AAA+_ATPase"/>
</dbReference>
<dbReference type="PANTHER" id="PTHR42781:SF4">
    <property type="entry name" value="SPERMIDINE_PUTRESCINE IMPORT ATP-BINDING PROTEIN POTA"/>
    <property type="match status" value="1"/>
</dbReference>
<dbReference type="InterPro" id="IPR027417">
    <property type="entry name" value="P-loop_NTPase"/>
</dbReference>
<dbReference type="InterPro" id="IPR003439">
    <property type="entry name" value="ABC_transporter-like_ATP-bd"/>
</dbReference>
<keyword evidence="4" id="KW-0547">Nucleotide-binding</keyword>
<evidence type="ECO:0000313" key="8">
    <source>
        <dbReference type="Proteomes" id="UP000235616"/>
    </source>
</evidence>
<dbReference type="SUPFAM" id="SSF52540">
    <property type="entry name" value="P-loop containing nucleoside triphosphate hydrolases"/>
    <property type="match status" value="1"/>
</dbReference>
<protein>
    <submittedName>
        <fullName evidence="7">ABC transporter ATP-binding protein</fullName>
    </submittedName>
</protein>
<dbReference type="Proteomes" id="UP000235616">
    <property type="component" value="Unassembled WGS sequence"/>
</dbReference>
<dbReference type="GO" id="GO:0016887">
    <property type="term" value="F:ATP hydrolysis activity"/>
    <property type="evidence" value="ECO:0007669"/>
    <property type="project" value="InterPro"/>
</dbReference>
<keyword evidence="2" id="KW-1003">Cell membrane</keyword>
<comment type="caution">
    <text evidence="7">The sequence shown here is derived from an EMBL/GenBank/DDBJ whole genome shotgun (WGS) entry which is preliminary data.</text>
</comment>
<dbReference type="SMART" id="SM00382">
    <property type="entry name" value="AAA"/>
    <property type="match status" value="1"/>
</dbReference>
<reference evidence="7 8" key="1">
    <citation type="submission" date="2018-01" db="EMBL/GenBank/DDBJ databases">
        <title>Whole genome analyses suggest that Burkholderia sensu lato contains two further novel genera in the rhizoxinica-symbiotica group Mycetohabitans gen. nov., and Trinickia gen. nov.: implications for the evolution of diazotrophy and nodulation in the Burkholderiaceae.</title>
        <authorList>
            <person name="Estrada-de los Santos P."/>
            <person name="Palmer M."/>
            <person name="Chavez-Ramirez B."/>
            <person name="Beukes C."/>
            <person name="Steenkamp E.T."/>
            <person name="Hirsch A.M."/>
            <person name="Manyaka P."/>
            <person name="Maluk M."/>
            <person name="Lafos M."/>
            <person name="Crook M."/>
            <person name="Gross E."/>
            <person name="Simon M.F."/>
            <person name="Bueno dos Reis Junior F."/>
            <person name="Poole P.S."/>
            <person name="Venter S.N."/>
            <person name="James E.K."/>
        </authorList>
    </citation>
    <scope>NUCLEOTIDE SEQUENCE [LARGE SCALE GENOMIC DNA]</scope>
    <source>
        <strain evidence="7 8">GIMN1.004</strain>
    </source>
</reference>
<keyword evidence="3" id="KW-0997">Cell inner membrane</keyword>
<organism evidence="7 8">
    <name type="scientific">Trinickia dabaoshanensis</name>
    <dbReference type="NCBI Taxonomy" id="564714"/>
    <lineage>
        <taxon>Bacteria</taxon>
        <taxon>Pseudomonadati</taxon>
        <taxon>Pseudomonadota</taxon>
        <taxon>Betaproteobacteria</taxon>
        <taxon>Burkholderiales</taxon>
        <taxon>Burkholderiaceae</taxon>
        <taxon>Trinickia</taxon>
    </lineage>
</organism>
<dbReference type="EMBL" id="PNYA01000018">
    <property type="protein sequence ID" value="PMS17695.1"/>
    <property type="molecule type" value="Genomic_DNA"/>
</dbReference>
<evidence type="ECO:0000256" key="4">
    <source>
        <dbReference type="ARBA" id="ARBA00022741"/>
    </source>
</evidence>
<dbReference type="InterPro" id="IPR017871">
    <property type="entry name" value="ABC_transporter-like_CS"/>
</dbReference>
<dbReference type="Gene3D" id="3.40.50.300">
    <property type="entry name" value="P-loop containing nucleotide triphosphate hydrolases"/>
    <property type="match status" value="1"/>
</dbReference>
<keyword evidence="1" id="KW-0813">Transport</keyword>
<evidence type="ECO:0000259" key="6">
    <source>
        <dbReference type="PROSITE" id="PS50893"/>
    </source>
</evidence>
<dbReference type="RefSeq" id="WP_102647117.1">
    <property type="nucleotide sequence ID" value="NZ_PNYA01000018.1"/>
</dbReference>
<dbReference type="PANTHER" id="PTHR42781">
    <property type="entry name" value="SPERMIDINE/PUTRESCINE IMPORT ATP-BINDING PROTEIN POTA"/>
    <property type="match status" value="1"/>
</dbReference>
<dbReference type="Pfam" id="PF00005">
    <property type="entry name" value="ABC_tran"/>
    <property type="match status" value="1"/>
</dbReference>
<gene>
    <name evidence="7" type="ORF">C0Z18_19795</name>
</gene>
<dbReference type="PROSITE" id="PS50893">
    <property type="entry name" value="ABC_TRANSPORTER_2"/>
    <property type="match status" value="1"/>
</dbReference>
<evidence type="ECO:0000256" key="1">
    <source>
        <dbReference type="ARBA" id="ARBA00022448"/>
    </source>
</evidence>
<dbReference type="OrthoDB" id="5298774at2"/>
<dbReference type="InterPro" id="IPR050093">
    <property type="entry name" value="ABC_SmlMolc_Importer"/>
</dbReference>
<evidence type="ECO:0000313" key="7">
    <source>
        <dbReference type="EMBL" id="PMS17695.1"/>
    </source>
</evidence>
<sequence length="235" mass="25957">MTLTVDIRKTLVTRERRFELAVSFTGSCQRIVLFGPSGAGKTLTLQAVAGLLRPDAGTIMLGGVPLFDAARGIDVPTRMRAAAYLFQDYALFPHLNVRQNVGFALKRGWFNPRSRETAREIEYWLDAFDLIAVAGSYPAQLSGGQKQRVALARALVAEPKILLLDEPFAALDAGMRDRMRRELSELQTRLDIPMVLITHDEADVAAFGDQVVQLAQGSVQEVAHYEAFAARNTPR</sequence>
<dbReference type="GO" id="GO:0005524">
    <property type="term" value="F:ATP binding"/>
    <property type="evidence" value="ECO:0007669"/>
    <property type="project" value="UniProtKB-KW"/>
</dbReference>
<accession>A0A2N7VKM9</accession>
<evidence type="ECO:0000256" key="2">
    <source>
        <dbReference type="ARBA" id="ARBA00022475"/>
    </source>
</evidence>
<proteinExistence type="predicted"/>
<evidence type="ECO:0000256" key="3">
    <source>
        <dbReference type="ARBA" id="ARBA00022519"/>
    </source>
</evidence>
<keyword evidence="3" id="KW-0472">Membrane</keyword>
<dbReference type="AlphaFoldDB" id="A0A2N7VKM9"/>